<proteinExistence type="predicted"/>
<evidence type="ECO:0000313" key="2">
    <source>
        <dbReference type="Proteomes" id="UP000092462"/>
    </source>
</evidence>
<sequence length="166" mass="18951">MFDEDKIPSFYIPNFRKECIRECVIVLNDEKLTTGPLKTITQDEEVIEKPAEENSQKVTYEGIPPGTILWASLSKKATLWPSILIEGSSTEKATPQYHVKFFNDSGRSAWVSVLNTLEFTGKDESIQRSRHTQKSKWEAAIAEAEEFLQIPLAERLQIFTDLVKTQ</sequence>
<accession>A0A1B0DB54</accession>
<dbReference type="VEuPathDB" id="VectorBase:PPAPM1_001846"/>
<dbReference type="Proteomes" id="UP000092462">
    <property type="component" value="Unassembled WGS sequence"/>
</dbReference>
<dbReference type="AlphaFoldDB" id="A0A1B0DB54"/>
<protein>
    <submittedName>
        <fullName evidence="1">Uncharacterized protein</fullName>
    </submittedName>
</protein>
<dbReference type="Pfam" id="PF00855">
    <property type="entry name" value="PWWP"/>
    <property type="match status" value="1"/>
</dbReference>
<dbReference type="SUPFAM" id="SSF63748">
    <property type="entry name" value="Tudor/PWWP/MBT"/>
    <property type="match status" value="1"/>
</dbReference>
<reference evidence="1" key="1">
    <citation type="submission" date="2022-08" db="UniProtKB">
        <authorList>
            <consortium name="EnsemblMetazoa"/>
        </authorList>
    </citation>
    <scope>IDENTIFICATION</scope>
    <source>
        <strain evidence="1">Israel</strain>
    </source>
</reference>
<name>A0A1B0DB54_PHLPP</name>
<evidence type="ECO:0000313" key="1">
    <source>
        <dbReference type="EnsemblMetazoa" id="PPAI004951-PA"/>
    </source>
</evidence>
<dbReference type="InterPro" id="IPR000313">
    <property type="entry name" value="PWWP_dom"/>
</dbReference>
<dbReference type="Gene3D" id="2.30.30.140">
    <property type="match status" value="1"/>
</dbReference>
<dbReference type="EnsemblMetazoa" id="PPAI004951-RA">
    <property type="protein sequence ID" value="PPAI004951-PA"/>
    <property type="gene ID" value="PPAI004951"/>
</dbReference>
<organism evidence="1 2">
    <name type="scientific">Phlebotomus papatasi</name>
    <name type="common">Sandfly</name>
    <dbReference type="NCBI Taxonomy" id="29031"/>
    <lineage>
        <taxon>Eukaryota</taxon>
        <taxon>Metazoa</taxon>
        <taxon>Ecdysozoa</taxon>
        <taxon>Arthropoda</taxon>
        <taxon>Hexapoda</taxon>
        <taxon>Insecta</taxon>
        <taxon>Pterygota</taxon>
        <taxon>Neoptera</taxon>
        <taxon>Endopterygota</taxon>
        <taxon>Diptera</taxon>
        <taxon>Nematocera</taxon>
        <taxon>Psychodoidea</taxon>
        <taxon>Psychodidae</taxon>
        <taxon>Phlebotomus</taxon>
        <taxon>Phlebotomus</taxon>
    </lineage>
</organism>
<dbReference type="EMBL" id="AJVK01000754">
    <property type="status" value="NOT_ANNOTATED_CDS"/>
    <property type="molecule type" value="Genomic_DNA"/>
</dbReference>
<keyword evidence="2" id="KW-1185">Reference proteome</keyword>
<dbReference type="VEuPathDB" id="VectorBase:PPAI004951"/>